<reference evidence="3 4" key="1">
    <citation type="journal article" date="2018" name="Mol. Biol. Evol.">
        <title>Analysis of the draft genome of the red seaweed Gracilariopsis chorda provides insights into genome size evolution in Rhodophyta.</title>
        <authorList>
            <person name="Lee J."/>
            <person name="Yang E.C."/>
            <person name="Graf L."/>
            <person name="Yang J.H."/>
            <person name="Qiu H."/>
            <person name="Zel Zion U."/>
            <person name="Chan C.X."/>
            <person name="Stephens T.G."/>
            <person name="Weber A.P.M."/>
            <person name="Boo G.H."/>
            <person name="Boo S.M."/>
            <person name="Kim K.M."/>
            <person name="Shin Y."/>
            <person name="Jung M."/>
            <person name="Lee S.J."/>
            <person name="Yim H.S."/>
            <person name="Lee J.H."/>
            <person name="Bhattacharya D."/>
            <person name="Yoon H.S."/>
        </authorList>
    </citation>
    <scope>NUCLEOTIDE SEQUENCE [LARGE SCALE GENOMIC DNA]</scope>
    <source>
        <strain evidence="3 4">SKKU-2015</strain>
        <tissue evidence="3">Whole body</tissue>
    </source>
</reference>
<feature type="region of interest" description="Disordered" evidence="1">
    <location>
        <begin position="20"/>
        <end position="52"/>
    </location>
</feature>
<dbReference type="Proteomes" id="UP000247409">
    <property type="component" value="Unassembled WGS sequence"/>
</dbReference>
<evidence type="ECO:0000256" key="2">
    <source>
        <dbReference type="SAM" id="SignalP"/>
    </source>
</evidence>
<proteinExistence type="predicted"/>
<accession>A0A2V3J6X6</accession>
<evidence type="ECO:0000313" key="4">
    <source>
        <dbReference type="Proteomes" id="UP000247409"/>
    </source>
</evidence>
<keyword evidence="2" id="KW-0732">Signal</keyword>
<evidence type="ECO:0000256" key="1">
    <source>
        <dbReference type="SAM" id="MobiDB-lite"/>
    </source>
</evidence>
<name>A0A2V3J6X6_9FLOR</name>
<dbReference type="OrthoDB" id="10339999at2759"/>
<dbReference type="AlphaFoldDB" id="A0A2V3J6X6"/>
<keyword evidence="4" id="KW-1185">Reference proteome</keyword>
<sequence length="234" mass="25561">MGLASLLWAMLPSLHAASPQHDLSTSPPTLSLKNVSPSSANTPSFGSISDYADSPRTPKRLTFTLSPILYQWLEAMAVTHNYGSVHKSVRDILEWANTGKDDDMQWLFATPHQIPHALRLDIQQHCLSDASNIAGKQACIPKAGSNQSVVLHARLSDTLHQWIAHCVVAYHLDGPSHLLETVLRCAIQLGAEHDIFDSAECGQGLPSSSAELYHDLGIMRYAANDDALNFASWT</sequence>
<feature type="chain" id="PRO_5016079950" evidence="2">
    <location>
        <begin position="17"/>
        <end position="234"/>
    </location>
</feature>
<comment type="caution">
    <text evidence="3">The sequence shown here is derived from an EMBL/GenBank/DDBJ whole genome shotgun (WGS) entry which is preliminary data.</text>
</comment>
<evidence type="ECO:0000313" key="3">
    <source>
        <dbReference type="EMBL" id="PXF50149.1"/>
    </source>
</evidence>
<dbReference type="EMBL" id="NBIV01000001">
    <property type="protein sequence ID" value="PXF50149.1"/>
    <property type="molecule type" value="Genomic_DNA"/>
</dbReference>
<feature type="compositionally biased region" description="Polar residues" evidence="1">
    <location>
        <begin position="21"/>
        <end position="47"/>
    </location>
</feature>
<feature type="signal peptide" evidence="2">
    <location>
        <begin position="1"/>
        <end position="16"/>
    </location>
</feature>
<protein>
    <submittedName>
        <fullName evidence="3">Uncharacterized protein</fullName>
    </submittedName>
</protein>
<gene>
    <name evidence="3" type="ORF">BWQ96_00309</name>
</gene>
<organism evidence="3 4">
    <name type="scientific">Gracilariopsis chorda</name>
    <dbReference type="NCBI Taxonomy" id="448386"/>
    <lineage>
        <taxon>Eukaryota</taxon>
        <taxon>Rhodophyta</taxon>
        <taxon>Florideophyceae</taxon>
        <taxon>Rhodymeniophycidae</taxon>
        <taxon>Gracilariales</taxon>
        <taxon>Gracilariaceae</taxon>
        <taxon>Gracilariopsis</taxon>
    </lineage>
</organism>